<comment type="similarity">
    <text evidence="4 6">Belongs to the kynureninase family.</text>
</comment>
<evidence type="ECO:0000256" key="6">
    <source>
        <dbReference type="PIRNR" id="PIRNR038800"/>
    </source>
</evidence>
<comment type="catalytic activity">
    <reaction evidence="6">
        <text>3-hydroxy-L-kynurenine + H2O = 3-hydroxyanthranilate + L-alanine + H(+)</text>
        <dbReference type="Rhea" id="RHEA:25143"/>
        <dbReference type="ChEBI" id="CHEBI:15377"/>
        <dbReference type="ChEBI" id="CHEBI:15378"/>
        <dbReference type="ChEBI" id="CHEBI:36559"/>
        <dbReference type="ChEBI" id="CHEBI:57972"/>
        <dbReference type="ChEBI" id="CHEBI:58125"/>
        <dbReference type="EC" id="3.7.1.3"/>
    </reaction>
</comment>
<dbReference type="Proteomes" id="UP000252517">
    <property type="component" value="Unassembled WGS sequence"/>
</dbReference>
<comment type="caution">
    <text evidence="7">The sequence shown here is derived from an EMBL/GenBank/DDBJ whole genome shotgun (WGS) entry which is preliminary data.</text>
</comment>
<feature type="binding site" evidence="4">
    <location>
        <position position="239"/>
    </location>
    <ligand>
        <name>pyridoxal 5'-phosphate</name>
        <dbReference type="ChEBI" id="CHEBI:597326"/>
    </ligand>
</feature>
<comment type="cofactor">
    <cofactor evidence="4 6">
        <name>pyridoxal 5'-phosphate</name>
        <dbReference type="ChEBI" id="CHEBI:597326"/>
    </cofactor>
</comment>
<dbReference type="PIRSF" id="PIRSF038800">
    <property type="entry name" value="KYNU"/>
    <property type="match status" value="1"/>
</dbReference>
<sequence length="397" mass="43315">MTDFAATKALFHIPGNVIYLDGNSLGPMPKAAIERSRQTIEDQWGEMLIRGWNDANWMDLPGRVGSRIARLIGAPAGSVVMGDTLSIKVYQALASALELNPGRKVVLSDNGNFPTDLYMAQGLIDSLKQGHVLKTVHPEDVEATLSDEIAVLMLTQVDYRTGRMHDMAAITRKAHDLGIVVIWDLAHSAGAVPVDLAGCNAEFAVGCTYKYFNGGPGAPAFIYVRPDLADQVRPALSGWMGHQAPFAFDPDYRPAPGIERMRVGTPPVIQLAILDSALDAWDGVDMADIRQKSIVLCEQFIAGVEATCPMLELVSPRNAECRGSQVSFRFEEGYAVMQALIAHGVIGDFRAPDVIRFGFTPLYLDEQDVAAGIEILADIMKNRLWDAAEYKKRQAVT</sequence>
<reference evidence="7 8" key="1">
    <citation type="submission" date="2014-07" db="EMBL/GenBank/DDBJ databases">
        <title>Draft genome sequence of Thalassospira profundimaris S25-3-2.</title>
        <authorList>
            <person name="Lai Q."/>
            <person name="Shao Z."/>
        </authorList>
    </citation>
    <scope>NUCLEOTIDE SEQUENCE [LARGE SCALE GENOMIC DNA]</scope>
    <source>
        <strain evidence="7 8">S25-3-2</strain>
    </source>
</reference>
<feature type="modified residue" description="N6-(pyridoxal phosphate)lysine" evidence="4">
    <location>
        <position position="210"/>
    </location>
</feature>
<dbReference type="InterPro" id="IPR015421">
    <property type="entry name" value="PyrdxlP-dep_Trfase_major"/>
</dbReference>
<evidence type="ECO:0000313" key="8">
    <source>
        <dbReference type="Proteomes" id="UP000252517"/>
    </source>
</evidence>
<keyword evidence="2 4" id="KW-0378">Hydrolase</keyword>
<keyword evidence="3 4" id="KW-0663">Pyridoxal phosphate</keyword>
<comment type="pathway">
    <text evidence="4 6">Cofactor biosynthesis; NAD(+) biosynthesis; quinolinate from L-kynurenine: step 2/3.</text>
</comment>
<feature type="binding site" evidence="4">
    <location>
        <position position="209"/>
    </location>
    <ligand>
        <name>pyridoxal 5'-phosphate</name>
        <dbReference type="ChEBI" id="CHEBI:597326"/>
    </ligand>
</feature>
<comment type="pathway">
    <text evidence="4 6">Amino-acid degradation; L-kynurenine degradation; L-alanine and anthranilate from L-kynurenine: step 1/1.</text>
</comment>
<evidence type="ECO:0000256" key="3">
    <source>
        <dbReference type="ARBA" id="ARBA00022898"/>
    </source>
</evidence>
<dbReference type="GO" id="GO:0009435">
    <property type="term" value="P:NAD+ biosynthetic process"/>
    <property type="evidence" value="ECO:0007669"/>
    <property type="project" value="UniProtKB-UniRule"/>
</dbReference>
<evidence type="ECO:0000256" key="4">
    <source>
        <dbReference type="HAMAP-Rule" id="MF_01970"/>
    </source>
</evidence>
<organism evidence="7 8">
    <name type="scientific">Thalassospira profundimaris</name>
    <dbReference type="NCBI Taxonomy" id="502049"/>
    <lineage>
        <taxon>Bacteria</taxon>
        <taxon>Pseudomonadati</taxon>
        <taxon>Pseudomonadota</taxon>
        <taxon>Alphaproteobacteria</taxon>
        <taxon>Rhodospirillales</taxon>
        <taxon>Thalassospiraceae</taxon>
        <taxon>Thalassospira</taxon>
    </lineage>
</organism>
<dbReference type="InterPro" id="IPR010111">
    <property type="entry name" value="Kynureninase"/>
</dbReference>
<dbReference type="InterPro" id="IPR015424">
    <property type="entry name" value="PyrdxlP-dep_Trfase"/>
</dbReference>
<gene>
    <name evidence="4" type="primary">kynU</name>
    <name evidence="7" type="ORF">TH25_17955</name>
</gene>
<protein>
    <recommendedName>
        <fullName evidence="4 5">Kynureninase</fullName>
        <ecNumber evidence="4 5">3.7.1.3</ecNumber>
    </recommendedName>
    <alternativeName>
        <fullName evidence="4">L-kynurenine hydrolase</fullName>
    </alternativeName>
</protein>
<dbReference type="NCBIfam" id="TIGR01814">
    <property type="entry name" value="kynureninase"/>
    <property type="match status" value="1"/>
</dbReference>
<dbReference type="GO" id="GO:0030429">
    <property type="term" value="F:kynureninase activity"/>
    <property type="evidence" value="ECO:0007669"/>
    <property type="project" value="UniProtKB-UniRule"/>
</dbReference>
<dbReference type="Gene3D" id="3.40.640.10">
    <property type="entry name" value="Type I PLP-dependent aspartate aminotransferase-like (Major domain)"/>
    <property type="match status" value="1"/>
</dbReference>
<accession>A0A367WW74</accession>
<comment type="subunit">
    <text evidence="4 6">Homodimer.</text>
</comment>
<feature type="binding site" evidence="4">
    <location>
        <begin position="113"/>
        <end position="116"/>
    </location>
    <ligand>
        <name>pyridoxal 5'-phosphate</name>
        <dbReference type="ChEBI" id="CHEBI:597326"/>
    </ligand>
</feature>
<feature type="binding site" evidence="4">
    <location>
        <position position="187"/>
    </location>
    <ligand>
        <name>pyridoxal 5'-phosphate</name>
        <dbReference type="ChEBI" id="CHEBI:597326"/>
    </ligand>
</feature>
<feature type="binding site" evidence="4">
    <location>
        <position position="184"/>
    </location>
    <ligand>
        <name>pyridoxal 5'-phosphate</name>
        <dbReference type="ChEBI" id="CHEBI:597326"/>
    </ligand>
</feature>
<feature type="binding site" evidence="4">
    <location>
        <position position="85"/>
    </location>
    <ligand>
        <name>pyridoxal 5'-phosphate</name>
        <dbReference type="ChEBI" id="CHEBI:597326"/>
    </ligand>
</feature>
<dbReference type="UniPathway" id="UPA00334">
    <property type="reaction ID" value="UER00455"/>
</dbReference>
<dbReference type="AlphaFoldDB" id="A0A367WW74"/>
<name>A0A367WW74_9PROT</name>
<dbReference type="GO" id="GO:0005737">
    <property type="term" value="C:cytoplasm"/>
    <property type="evidence" value="ECO:0007669"/>
    <property type="project" value="UniProtKB-UniRule"/>
</dbReference>
<dbReference type="Pfam" id="PF22580">
    <property type="entry name" value="KYNU_C"/>
    <property type="match status" value="1"/>
</dbReference>
<dbReference type="FunFam" id="3.40.640.10:FF:000107">
    <property type="entry name" value="Kynureninase"/>
    <property type="match status" value="1"/>
</dbReference>
<dbReference type="EC" id="3.7.1.3" evidence="4 5"/>
<dbReference type="RefSeq" id="WP_114089563.1">
    <property type="nucleotide sequence ID" value="NZ_JPWH01000016.1"/>
</dbReference>
<proteinExistence type="inferred from homology"/>
<dbReference type="UniPathway" id="UPA00253">
    <property type="reaction ID" value="UER00329"/>
</dbReference>
<feature type="binding site" evidence="4">
    <location>
        <position position="265"/>
    </location>
    <ligand>
        <name>pyridoxal 5'-phosphate</name>
        <dbReference type="ChEBI" id="CHEBI:597326"/>
    </ligand>
</feature>
<dbReference type="GO" id="GO:0097053">
    <property type="term" value="P:L-kynurenine catabolic process"/>
    <property type="evidence" value="ECO:0007669"/>
    <property type="project" value="UniProtKB-UniRule"/>
</dbReference>
<dbReference type="PANTHER" id="PTHR14084">
    <property type="entry name" value="KYNURENINASE"/>
    <property type="match status" value="1"/>
</dbReference>
<keyword evidence="1 4" id="KW-0662">Pyridine nucleotide biosynthesis</keyword>
<feature type="binding site" evidence="4">
    <location>
        <position position="155"/>
    </location>
    <ligand>
        <name>pyridoxal 5'-phosphate</name>
        <dbReference type="ChEBI" id="CHEBI:597326"/>
    </ligand>
</feature>
<comment type="catalytic activity">
    <reaction evidence="4 6">
        <text>L-kynurenine + H2O = anthranilate + L-alanine + H(+)</text>
        <dbReference type="Rhea" id="RHEA:16813"/>
        <dbReference type="ChEBI" id="CHEBI:15377"/>
        <dbReference type="ChEBI" id="CHEBI:15378"/>
        <dbReference type="ChEBI" id="CHEBI:16567"/>
        <dbReference type="ChEBI" id="CHEBI:57959"/>
        <dbReference type="ChEBI" id="CHEBI:57972"/>
        <dbReference type="EC" id="3.7.1.3"/>
    </reaction>
</comment>
<dbReference type="HAMAP" id="MF_01970">
    <property type="entry name" value="Kynureninase"/>
    <property type="match status" value="1"/>
</dbReference>
<evidence type="ECO:0000256" key="1">
    <source>
        <dbReference type="ARBA" id="ARBA00022642"/>
    </source>
</evidence>
<dbReference type="GO" id="GO:0043420">
    <property type="term" value="P:anthranilate metabolic process"/>
    <property type="evidence" value="ECO:0007669"/>
    <property type="project" value="TreeGrafter"/>
</dbReference>
<evidence type="ECO:0000313" key="7">
    <source>
        <dbReference type="EMBL" id="RCK45637.1"/>
    </source>
</evidence>
<comment type="function">
    <text evidence="4 6">Catalyzes the cleavage of L-kynurenine (L-Kyn) and L-3-hydroxykynurenine (L-3OHKyn) into anthranilic acid (AA) and 3-hydroxyanthranilic acid (3-OHAA), respectively.</text>
</comment>
<dbReference type="GO" id="GO:0030170">
    <property type="term" value="F:pyridoxal phosphate binding"/>
    <property type="evidence" value="ECO:0007669"/>
    <property type="project" value="UniProtKB-UniRule"/>
</dbReference>
<dbReference type="PANTHER" id="PTHR14084:SF0">
    <property type="entry name" value="KYNURENINASE"/>
    <property type="match status" value="1"/>
</dbReference>
<dbReference type="InterPro" id="IPR015422">
    <property type="entry name" value="PyrdxlP-dep_Trfase_small"/>
</dbReference>
<dbReference type="EMBL" id="JPWH01000016">
    <property type="protein sequence ID" value="RCK45637.1"/>
    <property type="molecule type" value="Genomic_DNA"/>
</dbReference>
<feature type="binding site" evidence="4">
    <location>
        <position position="86"/>
    </location>
    <ligand>
        <name>pyridoxal 5'-phosphate</name>
        <dbReference type="ChEBI" id="CHEBI:597326"/>
    </ligand>
</feature>
<dbReference type="GO" id="GO:0019805">
    <property type="term" value="P:quinolinate biosynthetic process"/>
    <property type="evidence" value="ECO:0007669"/>
    <property type="project" value="UniProtKB-UniRule"/>
</dbReference>
<dbReference type="SUPFAM" id="SSF53383">
    <property type="entry name" value="PLP-dependent transferases"/>
    <property type="match status" value="1"/>
</dbReference>
<evidence type="ECO:0000256" key="2">
    <source>
        <dbReference type="ARBA" id="ARBA00022801"/>
    </source>
</evidence>
<dbReference type="GO" id="GO:0019441">
    <property type="term" value="P:L-tryptophan catabolic process to kynurenine"/>
    <property type="evidence" value="ECO:0007669"/>
    <property type="project" value="TreeGrafter"/>
</dbReference>
<dbReference type="Gene3D" id="3.90.1150.10">
    <property type="entry name" value="Aspartate Aminotransferase, domain 1"/>
    <property type="match status" value="1"/>
</dbReference>
<evidence type="ECO:0000256" key="5">
    <source>
        <dbReference type="NCBIfam" id="TIGR01814"/>
    </source>
</evidence>
<dbReference type="OrthoDB" id="9812626at2"/>